<dbReference type="InterPro" id="IPR051794">
    <property type="entry name" value="PG_Endopeptidase_C40"/>
</dbReference>
<dbReference type="NCBIfam" id="NF033743">
    <property type="entry name" value="NlpC_inact_RipD"/>
    <property type="match status" value="1"/>
</dbReference>
<evidence type="ECO:0000256" key="1">
    <source>
        <dbReference type="ARBA" id="ARBA00007074"/>
    </source>
</evidence>
<keyword evidence="4" id="KW-0788">Thiol protease</keyword>
<evidence type="ECO:0000313" key="6">
    <source>
        <dbReference type="Proteomes" id="UP000193577"/>
    </source>
</evidence>
<sequence>MRRVAALLFGVVMGAVLSAALLVATPGVASAIPGTSAQGNGSMIDYVIARGLSQRGVPFSYGGGGVSGPTRGAGRYATVVGFDASGLTQYAFAGAGIKLPRSSTTQYQVGRKVPPAQAKRGDLIFYGPQGSQSVALYLGNQQMLEVSDTVNVAPVRSAEMTPYLVRILDS</sequence>
<keyword evidence="2" id="KW-0645">Protease</keyword>
<evidence type="ECO:0000256" key="4">
    <source>
        <dbReference type="ARBA" id="ARBA00022807"/>
    </source>
</evidence>
<dbReference type="PANTHER" id="PTHR47359">
    <property type="entry name" value="PEPTIDOGLYCAN DL-ENDOPEPTIDASE CWLO"/>
    <property type="match status" value="1"/>
</dbReference>
<dbReference type="EMBL" id="NCXO01000001">
    <property type="protein sequence ID" value="OSC36028.1"/>
    <property type="molecule type" value="Genomic_DNA"/>
</dbReference>
<dbReference type="OrthoDB" id="4771638at2"/>
<dbReference type="GO" id="GO:0008234">
    <property type="term" value="F:cysteine-type peptidase activity"/>
    <property type="evidence" value="ECO:0007669"/>
    <property type="project" value="UniProtKB-KW"/>
</dbReference>
<evidence type="ECO:0000313" key="5">
    <source>
        <dbReference type="EMBL" id="OSC36028.1"/>
    </source>
</evidence>
<dbReference type="Pfam" id="PF00877">
    <property type="entry name" value="NLPC_P60"/>
    <property type="match status" value="1"/>
</dbReference>
<reference evidence="5 6" key="1">
    <citation type="submission" date="2017-04" db="EMBL/GenBank/DDBJ databases">
        <title>The new phylogeny of genus Mycobacterium.</title>
        <authorList>
            <person name="Tortoli E."/>
            <person name="Trovato A."/>
            <person name="Cirillo D.M."/>
        </authorList>
    </citation>
    <scope>NUCLEOTIDE SEQUENCE [LARGE SCALE GENOMIC DNA]</scope>
    <source>
        <strain evidence="5 6">KCTC 19819</strain>
    </source>
</reference>
<dbReference type="InterPro" id="IPR038765">
    <property type="entry name" value="Papain-like_cys_pep_sf"/>
</dbReference>
<dbReference type="SUPFAM" id="SSF54001">
    <property type="entry name" value="Cysteine proteinases"/>
    <property type="match status" value="1"/>
</dbReference>
<comment type="similarity">
    <text evidence="1">Belongs to the peptidase C40 family.</text>
</comment>
<organism evidence="5 6">
    <name type="scientific">Mycolicibacillus koreensis</name>
    <dbReference type="NCBI Taxonomy" id="1069220"/>
    <lineage>
        <taxon>Bacteria</taxon>
        <taxon>Bacillati</taxon>
        <taxon>Actinomycetota</taxon>
        <taxon>Actinomycetes</taxon>
        <taxon>Mycobacteriales</taxon>
        <taxon>Mycobacteriaceae</taxon>
        <taxon>Mycolicibacillus</taxon>
    </lineage>
</organism>
<keyword evidence="3" id="KW-0378">Hydrolase</keyword>
<dbReference type="Proteomes" id="UP000193577">
    <property type="component" value="Unassembled WGS sequence"/>
</dbReference>
<dbReference type="GO" id="GO:0006508">
    <property type="term" value="P:proteolysis"/>
    <property type="evidence" value="ECO:0007669"/>
    <property type="project" value="UniProtKB-KW"/>
</dbReference>
<evidence type="ECO:0000256" key="2">
    <source>
        <dbReference type="ARBA" id="ARBA00022670"/>
    </source>
</evidence>
<proteinExistence type="inferred from homology"/>
<accession>A0A7I7SBN2</accession>
<dbReference type="Gene3D" id="3.90.1720.10">
    <property type="entry name" value="endopeptidase domain like (from Nostoc punctiforme)"/>
    <property type="match status" value="1"/>
</dbReference>
<dbReference type="PANTHER" id="PTHR47359:SF3">
    <property type="entry name" value="NLP_P60 DOMAIN-CONTAINING PROTEIN-RELATED"/>
    <property type="match status" value="1"/>
</dbReference>
<dbReference type="AlphaFoldDB" id="A0A7I7SBN2"/>
<protein>
    <submittedName>
        <fullName evidence="5">Uncharacterized protein</fullName>
    </submittedName>
</protein>
<comment type="caution">
    <text evidence="5">The sequence shown here is derived from an EMBL/GenBank/DDBJ whole genome shotgun (WGS) entry which is preliminary data.</text>
</comment>
<evidence type="ECO:0000256" key="3">
    <source>
        <dbReference type="ARBA" id="ARBA00022801"/>
    </source>
</evidence>
<dbReference type="PROSITE" id="PS51935">
    <property type="entry name" value="NLPC_P60"/>
    <property type="match status" value="1"/>
</dbReference>
<name>A0A7I7SBN2_9MYCO</name>
<dbReference type="InterPro" id="IPR000064">
    <property type="entry name" value="NLP_P60_dom"/>
</dbReference>
<gene>
    <name evidence="5" type="ORF">B8W67_00585</name>
</gene>
<keyword evidence="6" id="KW-1185">Reference proteome</keyword>